<dbReference type="Proteomes" id="UP000234323">
    <property type="component" value="Unassembled WGS sequence"/>
</dbReference>
<accession>A0A2I1HPN2</accession>
<protein>
    <submittedName>
        <fullName evidence="2">Uncharacterized protein</fullName>
    </submittedName>
</protein>
<feature type="transmembrane region" description="Helical" evidence="1">
    <location>
        <begin position="162"/>
        <end position="178"/>
    </location>
</feature>
<keyword evidence="1" id="KW-1133">Transmembrane helix</keyword>
<keyword evidence="3" id="KW-1185">Reference proteome</keyword>
<evidence type="ECO:0000313" key="2">
    <source>
        <dbReference type="EMBL" id="PKY60840.1"/>
    </source>
</evidence>
<dbReference type="VEuPathDB" id="FungiDB:RhiirA1_543101"/>
<gene>
    <name evidence="2" type="ORF">RhiirA4_485012</name>
</gene>
<dbReference type="AlphaFoldDB" id="A0A2I1HPN2"/>
<name>A0A2I1HPN2_9GLOM</name>
<reference evidence="2 3" key="1">
    <citation type="submission" date="2015-10" db="EMBL/GenBank/DDBJ databases">
        <title>Genome analyses suggest a sexual origin of heterokaryosis in a supposedly ancient asexual fungus.</title>
        <authorList>
            <person name="Ropars J."/>
            <person name="Sedzielewska K."/>
            <person name="Noel J."/>
            <person name="Charron P."/>
            <person name="Farinelli L."/>
            <person name="Marton T."/>
            <person name="Kruger M."/>
            <person name="Pelin A."/>
            <person name="Brachmann A."/>
            <person name="Corradi N."/>
        </authorList>
    </citation>
    <scope>NUCLEOTIDE SEQUENCE [LARGE SCALE GENOMIC DNA]</scope>
    <source>
        <strain evidence="2 3">A4</strain>
    </source>
</reference>
<keyword evidence="1" id="KW-0812">Transmembrane</keyword>
<dbReference type="EMBL" id="LLXI01004647">
    <property type="protein sequence ID" value="PKY60840.1"/>
    <property type="molecule type" value="Genomic_DNA"/>
</dbReference>
<proteinExistence type="predicted"/>
<organism evidence="2 3">
    <name type="scientific">Rhizophagus irregularis</name>
    <dbReference type="NCBI Taxonomy" id="588596"/>
    <lineage>
        <taxon>Eukaryota</taxon>
        <taxon>Fungi</taxon>
        <taxon>Fungi incertae sedis</taxon>
        <taxon>Mucoromycota</taxon>
        <taxon>Glomeromycotina</taxon>
        <taxon>Glomeromycetes</taxon>
        <taxon>Glomerales</taxon>
        <taxon>Glomeraceae</taxon>
        <taxon>Rhizophagus</taxon>
    </lineage>
</organism>
<sequence length="185" mass="21794">MSYQELQVIYLQYVLIQQFVNVDFLTLGWLFHKRCLNLNVNKLEFMCKLILYWKSNLKTEFGFYGIDQKKILVLVMMRSIIFNIRIAETFAKDNDKEYNEKQASTQRLTISGETILEDNCYIVIKNILNDSDENNVEGDEVDDSGNNKRAGEDDYDYDIDNVLDIVIVIIMMIIMMIMRNNNNNK</sequence>
<comment type="caution">
    <text evidence="2">The sequence shown here is derived from an EMBL/GenBank/DDBJ whole genome shotgun (WGS) entry which is preliminary data.</text>
</comment>
<evidence type="ECO:0000313" key="3">
    <source>
        <dbReference type="Proteomes" id="UP000234323"/>
    </source>
</evidence>
<evidence type="ECO:0000256" key="1">
    <source>
        <dbReference type="SAM" id="Phobius"/>
    </source>
</evidence>
<keyword evidence="1" id="KW-0472">Membrane</keyword>